<evidence type="ECO:0000256" key="4">
    <source>
        <dbReference type="ARBA" id="ARBA00022692"/>
    </source>
</evidence>
<name>A0ABT8DCD1_9RHOB</name>
<feature type="transmembrane region" description="Helical" evidence="7">
    <location>
        <begin position="20"/>
        <end position="41"/>
    </location>
</feature>
<dbReference type="InterPro" id="IPR006726">
    <property type="entry name" value="PHBA_efflux_AaeB/fusaric-R"/>
</dbReference>
<dbReference type="PANTHER" id="PTHR30509:SF9">
    <property type="entry name" value="MULTIDRUG RESISTANCE PROTEIN MDTO"/>
    <property type="match status" value="1"/>
</dbReference>
<protein>
    <submittedName>
        <fullName evidence="8">FUSC family protein</fullName>
    </submittedName>
</protein>
<feature type="transmembrane region" description="Helical" evidence="7">
    <location>
        <begin position="70"/>
        <end position="89"/>
    </location>
</feature>
<keyword evidence="6 7" id="KW-0472">Membrane</keyword>
<dbReference type="Proteomes" id="UP001243846">
    <property type="component" value="Unassembled WGS sequence"/>
</dbReference>
<evidence type="ECO:0000313" key="8">
    <source>
        <dbReference type="EMBL" id="MDN3714120.1"/>
    </source>
</evidence>
<organism evidence="8 9">
    <name type="scientific">Paracoccus cavernae</name>
    <dbReference type="NCBI Taxonomy" id="1571207"/>
    <lineage>
        <taxon>Bacteria</taxon>
        <taxon>Pseudomonadati</taxon>
        <taxon>Pseudomonadota</taxon>
        <taxon>Alphaproteobacteria</taxon>
        <taxon>Rhodobacterales</taxon>
        <taxon>Paracoccaceae</taxon>
        <taxon>Paracoccus</taxon>
    </lineage>
</organism>
<comment type="subcellular location">
    <subcellularLocation>
        <location evidence="1">Cell membrane</location>
        <topology evidence="1">Multi-pass membrane protein</topology>
    </subcellularLocation>
</comment>
<evidence type="ECO:0000256" key="1">
    <source>
        <dbReference type="ARBA" id="ARBA00004651"/>
    </source>
</evidence>
<evidence type="ECO:0000256" key="5">
    <source>
        <dbReference type="ARBA" id="ARBA00022989"/>
    </source>
</evidence>
<feature type="transmembrane region" description="Helical" evidence="7">
    <location>
        <begin position="120"/>
        <end position="138"/>
    </location>
</feature>
<keyword evidence="9" id="KW-1185">Reference proteome</keyword>
<sequence>MPALTSFPKLLERLGFDRPKLIQGLQVSGAAFVALLLAWALRFEHPQWAAITVFVTLQPTRGQIIEKSSYRFIGTIIGSTFGALVAWFGGGHIGFELFALALWASLMVFIGSLQRSYRSYGTVLAGYSAIIVIVLSPFNPDTVRAVAMDRILTVLIGAMTGVIWAYLSRMNRGDNEIQLKMRRLSADILQQAGMAQGGTNRRDQAAFARLVTAASLLQNELETLSANGRRIRAGHVEPLLPALVNLLFAAEQHPPSPALAQGLSDLAARLHGQNDFAGMASGLRKLIAQTEDPVLEEALVSLQAAITNLGQEQGSLRITRKERRRYALDWRGATEGGLRIFLVLGLLSIGWIVTGNPVFQYPLVSAAIGMALATTGVTPTRKMLDVVKGQFAAAAVAIATEMLLWPVFSSPEGQLLSLLPALASFAFIRSHRRMSLSAPDYAITLFLLLSPSYTTYQEGFSRSGRA</sequence>
<evidence type="ECO:0000256" key="3">
    <source>
        <dbReference type="ARBA" id="ARBA00022475"/>
    </source>
</evidence>
<accession>A0ABT8DCD1</accession>
<feature type="transmembrane region" description="Helical" evidence="7">
    <location>
        <begin position="330"/>
        <end position="353"/>
    </location>
</feature>
<feature type="transmembrane region" description="Helical" evidence="7">
    <location>
        <begin position="359"/>
        <end position="379"/>
    </location>
</feature>
<dbReference type="Pfam" id="PF04632">
    <property type="entry name" value="FUSC"/>
    <property type="match status" value="1"/>
</dbReference>
<keyword evidence="4 7" id="KW-0812">Transmembrane</keyword>
<evidence type="ECO:0000313" key="9">
    <source>
        <dbReference type="Proteomes" id="UP001243846"/>
    </source>
</evidence>
<evidence type="ECO:0000256" key="7">
    <source>
        <dbReference type="SAM" id="Phobius"/>
    </source>
</evidence>
<evidence type="ECO:0000256" key="2">
    <source>
        <dbReference type="ARBA" id="ARBA00022448"/>
    </source>
</evidence>
<proteinExistence type="predicted"/>
<gene>
    <name evidence="8" type="ORF">QWZ10_24275</name>
</gene>
<keyword evidence="5 7" id="KW-1133">Transmembrane helix</keyword>
<feature type="transmembrane region" description="Helical" evidence="7">
    <location>
        <begin position="150"/>
        <end position="167"/>
    </location>
</feature>
<evidence type="ECO:0000256" key="6">
    <source>
        <dbReference type="ARBA" id="ARBA00023136"/>
    </source>
</evidence>
<keyword evidence="3" id="KW-1003">Cell membrane</keyword>
<reference evidence="9" key="1">
    <citation type="journal article" date="2019" name="Int. J. Syst. Evol. Microbiol.">
        <title>The Global Catalogue of Microorganisms (GCM) 10K type strain sequencing project: providing services to taxonomists for standard genome sequencing and annotation.</title>
        <authorList>
            <consortium name="The Broad Institute Genomics Platform"/>
            <consortium name="The Broad Institute Genome Sequencing Center for Infectious Disease"/>
            <person name="Wu L."/>
            <person name="Ma J."/>
        </authorList>
    </citation>
    <scope>NUCLEOTIDE SEQUENCE [LARGE SCALE GENOMIC DNA]</scope>
    <source>
        <strain evidence="9">CECT 8482</strain>
    </source>
</reference>
<comment type="caution">
    <text evidence="8">The sequence shown here is derived from an EMBL/GenBank/DDBJ whole genome shotgun (WGS) entry which is preliminary data.</text>
</comment>
<dbReference type="EMBL" id="JAUFRC010000003">
    <property type="protein sequence ID" value="MDN3714120.1"/>
    <property type="molecule type" value="Genomic_DNA"/>
</dbReference>
<keyword evidence="2" id="KW-0813">Transport</keyword>
<feature type="transmembrane region" description="Helical" evidence="7">
    <location>
        <begin position="95"/>
        <end position="113"/>
    </location>
</feature>
<dbReference type="PANTHER" id="PTHR30509">
    <property type="entry name" value="P-HYDROXYBENZOIC ACID EFFLUX PUMP SUBUNIT-RELATED"/>
    <property type="match status" value="1"/>
</dbReference>